<dbReference type="EMBL" id="ATAM02000010">
    <property type="protein sequence ID" value="KAL0243568.1"/>
    <property type="molecule type" value="Genomic_DNA"/>
</dbReference>
<gene>
    <name evidence="1" type="ORF">I308_105535</name>
</gene>
<reference evidence="1" key="2">
    <citation type="submission" date="2024-01" db="EMBL/GenBank/DDBJ databases">
        <title>Comparative genomics of Cryptococcus and Kwoniella reveals pathogenesis evolution and contrasting modes of karyotype evolution via chromosome fusion or intercentromeric recombination.</title>
        <authorList>
            <person name="Coelho M.A."/>
            <person name="David-Palma M."/>
            <person name="Shea T."/>
            <person name="Bowers K."/>
            <person name="Mcginley-Smith S."/>
            <person name="Mohammad A.W."/>
            <person name="Gnirke A."/>
            <person name="Yurkov A.M."/>
            <person name="Nowrousian M."/>
            <person name="Sun S."/>
            <person name="Cuomo C.A."/>
            <person name="Heitman J."/>
        </authorList>
    </citation>
    <scope>NUCLEOTIDE SEQUENCE</scope>
    <source>
        <strain evidence="1">IND107</strain>
    </source>
</reference>
<evidence type="ECO:0000313" key="2">
    <source>
        <dbReference type="Proteomes" id="UP000054399"/>
    </source>
</evidence>
<reference evidence="1" key="1">
    <citation type="submission" date="2015-01" db="EMBL/GenBank/DDBJ databases">
        <authorList>
            <consortium name="The Broad Institute Genomics Platform"/>
            <person name="Cuomo C."/>
            <person name="Litvintseva A."/>
            <person name="Chen Y."/>
            <person name="Heitman J."/>
            <person name="Sun S."/>
            <person name="Springer D."/>
            <person name="Dromer F."/>
            <person name="Young S."/>
            <person name="Zeng Q."/>
            <person name="Gargeya S."/>
            <person name="Abouelleil A."/>
            <person name="Alvarado L."/>
            <person name="Chapman S.B."/>
            <person name="Gainer-Dewar J."/>
            <person name="Goldberg J."/>
            <person name="Griggs A."/>
            <person name="Gujja S."/>
            <person name="Hansen M."/>
            <person name="Howarth C."/>
            <person name="Imamovic A."/>
            <person name="Larimer J."/>
            <person name="Murphy C."/>
            <person name="Naylor J."/>
            <person name="Pearson M."/>
            <person name="Priest M."/>
            <person name="Roberts A."/>
            <person name="Saif S."/>
            <person name="Shea T."/>
            <person name="Sykes S."/>
            <person name="Wortman J."/>
            <person name="Nusbaum C."/>
            <person name="Birren B."/>
        </authorList>
    </citation>
    <scope>NUCLEOTIDE SEQUENCE</scope>
    <source>
        <strain evidence="1">IND107</strain>
    </source>
</reference>
<dbReference type="GeneID" id="91992390"/>
<keyword evidence="2" id="KW-1185">Reference proteome</keyword>
<comment type="caution">
    <text evidence="1">The sequence shown here is derived from an EMBL/GenBank/DDBJ whole genome shotgun (WGS) entry which is preliminary data.</text>
</comment>
<dbReference type="RefSeq" id="XP_066611935.1">
    <property type="nucleotide sequence ID" value="XM_066759989.1"/>
</dbReference>
<sequence>MHGFLIYFIPTTSIPFIIPARPGRLDTPLLTIAVATRKAGHRKASRRDEVENPSLLSSSYLSRPFTFLPSIVYSLFHIIRPTHK</sequence>
<accession>A0ABR3BM91</accession>
<organism evidence="1 2">
    <name type="scientific">Cryptococcus tetragattii IND107</name>
    <dbReference type="NCBI Taxonomy" id="1296105"/>
    <lineage>
        <taxon>Eukaryota</taxon>
        <taxon>Fungi</taxon>
        <taxon>Dikarya</taxon>
        <taxon>Basidiomycota</taxon>
        <taxon>Agaricomycotina</taxon>
        <taxon>Tremellomycetes</taxon>
        <taxon>Tremellales</taxon>
        <taxon>Cryptococcaceae</taxon>
        <taxon>Cryptococcus</taxon>
        <taxon>Cryptococcus gattii species complex</taxon>
    </lineage>
</organism>
<dbReference type="Proteomes" id="UP000054399">
    <property type="component" value="Unassembled WGS sequence"/>
</dbReference>
<proteinExistence type="predicted"/>
<name>A0ABR3BM91_9TREE</name>
<protein>
    <submittedName>
        <fullName evidence="1">Uncharacterized protein</fullName>
    </submittedName>
</protein>
<evidence type="ECO:0000313" key="1">
    <source>
        <dbReference type="EMBL" id="KAL0243568.1"/>
    </source>
</evidence>